<dbReference type="EMBL" id="SFBF01000016">
    <property type="protein sequence ID" value="TRU54006.1"/>
    <property type="molecule type" value="Genomic_DNA"/>
</dbReference>
<keyword evidence="2" id="KW-0808">Transferase</keyword>
<sequence length="386" mass="43174">MQIKQHPPVVHFPLELKVNNFVGEVYGYYHPDSNEFNITSWEKSINNEQVNDSIKMIGNIVLKPDSFKDSQEFLSKFSGLVGVRTDQGIDFMVNKVSCISKPYHLTQNIFSRNTGILETDIMIDKCAIISGCGSVGSLVALELTRAGVGKFVLIDNDTIAYHNLCRHQCGIQDVGKFKVNAVRERILQINPSAEVTTCIAFIEEIDQDIFDQFCKQGAIIIGCADNREGDIYASKISCIYNIPFVSIGFWTRAFAGEIFYCLPNEMPCYACAFGNLTNDISHRVSQNRHIYVGEEDKVPDNFEPGISVDINYVTSIGIKLIIDILNKDTSNYIPKLLNHLSQFTLVCNTCDSRIGGEQAEIFSHPLQVTTSINISYSESCPPCKFI</sequence>
<dbReference type="PANTHER" id="PTHR43267:SF3">
    <property type="entry name" value="THIF PROTEIN"/>
    <property type="match status" value="1"/>
</dbReference>
<dbReference type="GO" id="GO:0061503">
    <property type="term" value="F:tRNA threonylcarbamoyladenosine dehydratase"/>
    <property type="evidence" value="ECO:0007669"/>
    <property type="project" value="TreeGrafter"/>
</dbReference>
<gene>
    <name evidence="2" type="ORF">EWV91_00740</name>
</gene>
<dbReference type="GO" id="GO:0008641">
    <property type="term" value="F:ubiquitin-like modifier activating enzyme activity"/>
    <property type="evidence" value="ECO:0007669"/>
    <property type="project" value="InterPro"/>
</dbReference>
<evidence type="ECO:0000313" key="2">
    <source>
        <dbReference type="EMBL" id="TRU54006.1"/>
    </source>
</evidence>
<dbReference type="Pfam" id="PF00899">
    <property type="entry name" value="ThiF"/>
    <property type="match status" value="1"/>
</dbReference>
<proteinExistence type="predicted"/>
<evidence type="ECO:0000313" key="3">
    <source>
        <dbReference type="Proteomes" id="UP000320293"/>
    </source>
</evidence>
<dbReference type="InterPro" id="IPR045886">
    <property type="entry name" value="ThiF/MoeB/HesA"/>
</dbReference>
<dbReference type="AlphaFoldDB" id="A0A552G530"/>
<accession>A0A552G530</accession>
<keyword evidence="2" id="KW-0548">Nucleotidyltransferase</keyword>
<feature type="domain" description="THIF-type NAD/FAD binding fold" evidence="1">
    <location>
        <begin position="128"/>
        <end position="331"/>
    </location>
</feature>
<evidence type="ECO:0000259" key="1">
    <source>
        <dbReference type="Pfam" id="PF00899"/>
    </source>
</evidence>
<dbReference type="GO" id="GO:0061504">
    <property type="term" value="P:cyclic threonylcarbamoyladenosine biosynthetic process"/>
    <property type="evidence" value="ECO:0007669"/>
    <property type="project" value="TreeGrafter"/>
</dbReference>
<comment type="caution">
    <text evidence="2">The sequence shown here is derived from an EMBL/GenBank/DDBJ whole genome shotgun (WGS) entry which is preliminary data.</text>
</comment>
<dbReference type="InterPro" id="IPR035985">
    <property type="entry name" value="Ubiquitin-activating_enz"/>
</dbReference>
<reference evidence="2 3" key="1">
    <citation type="submission" date="2019-01" db="EMBL/GenBank/DDBJ databases">
        <title>Coherence of Microcystis species and biogeography revealed through population genomics.</title>
        <authorList>
            <person name="Perez-Carrascal O.M."/>
            <person name="Terrat Y."/>
            <person name="Giani A."/>
            <person name="Fortin N."/>
            <person name="Tromas N."/>
            <person name="Shapiro B.J."/>
        </authorList>
    </citation>
    <scope>NUCLEOTIDE SEQUENCE [LARGE SCALE GENOMIC DNA]</scope>
    <source>
        <strain evidence="2">Ma_QC_Ca_00000000_S207</strain>
    </source>
</reference>
<protein>
    <submittedName>
        <fullName evidence="2">ThiF family adenylyltransferase</fullName>
    </submittedName>
</protein>
<dbReference type="InterPro" id="IPR000594">
    <property type="entry name" value="ThiF_NAD_FAD-bd"/>
</dbReference>
<dbReference type="PANTHER" id="PTHR43267">
    <property type="entry name" value="TRNA THREONYLCARBAMOYLADENOSINE DEHYDRATASE"/>
    <property type="match status" value="1"/>
</dbReference>
<dbReference type="SUPFAM" id="SSF69572">
    <property type="entry name" value="Activating enzymes of the ubiquitin-like proteins"/>
    <property type="match status" value="1"/>
</dbReference>
<name>A0A552G530_MICAE</name>
<dbReference type="GO" id="GO:0016779">
    <property type="term" value="F:nucleotidyltransferase activity"/>
    <property type="evidence" value="ECO:0007669"/>
    <property type="project" value="UniProtKB-KW"/>
</dbReference>
<dbReference type="Gene3D" id="3.40.50.720">
    <property type="entry name" value="NAD(P)-binding Rossmann-like Domain"/>
    <property type="match status" value="1"/>
</dbReference>
<organism evidence="2 3">
    <name type="scientific">Microcystis aeruginosa Ma_QC_Ca_00000000_S207</name>
    <dbReference type="NCBI Taxonomy" id="2486251"/>
    <lineage>
        <taxon>Bacteria</taxon>
        <taxon>Bacillati</taxon>
        <taxon>Cyanobacteriota</taxon>
        <taxon>Cyanophyceae</taxon>
        <taxon>Oscillatoriophycideae</taxon>
        <taxon>Chroococcales</taxon>
        <taxon>Microcystaceae</taxon>
        <taxon>Microcystis</taxon>
    </lineage>
</organism>
<dbReference type="Proteomes" id="UP000320293">
    <property type="component" value="Unassembled WGS sequence"/>
</dbReference>